<evidence type="ECO:0000313" key="2">
    <source>
        <dbReference type="EMBL" id="QIK41135.1"/>
    </source>
</evidence>
<keyword evidence="3" id="KW-1185">Reference proteome</keyword>
<dbReference type="Gene3D" id="1.10.10.10">
    <property type="entry name" value="Winged helix-like DNA-binding domain superfamily/Winged helix DNA-binding domain"/>
    <property type="match status" value="1"/>
</dbReference>
<evidence type="ECO:0000256" key="1">
    <source>
        <dbReference type="ARBA" id="ARBA00023125"/>
    </source>
</evidence>
<dbReference type="RefSeq" id="WP_166191338.1">
    <property type="nucleotide sequence ID" value="NZ_CP049811.1"/>
</dbReference>
<accession>A0A6G7VMQ2</accession>
<evidence type="ECO:0000313" key="3">
    <source>
        <dbReference type="Proteomes" id="UP000500791"/>
    </source>
</evidence>
<dbReference type="InterPro" id="IPR000944">
    <property type="entry name" value="Tscrpt_reg_Rrf2"/>
</dbReference>
<dbReference type="EMBL" id="CP049811">
    <property type="protein sequence ID" value="QIK41135.1"/>
    <property type="molecule type" value="Genomic_DNA"/>
</dbReference>
<keyword evidence="1" id="KW-0238">DNA-binding</keyword>
<dbReference type="PROSITE" id="PS51197">
    <property type="entry name" value="HTH_RRF2_2"/>
    <property type="match status" value="1"/>
</dbReference>
<dbReference type="KEGG" id="mon:G8E03_10365"/>
<dbReference type="GO" id="GO:0005829">
    <property type="term" value="C:cytosol"/>
    <property type="evidence" value="ECO:0007669"/>
    <property type="project" value="TreeGrafter"/>
</dbReference>
<dbReference type="NCBIfam" id="TIGR00738">
    <property type="entry name" value="rrf2_super"/>
    <property type="match status" value="1"/>
</dbReference>
<dbReference type="GO" id="GO:0003700">
    <property type="term" value="F:DNA-binding transcription factor activity"/>
    <property type="evidence" value="ECO:0007669"/>
    <property type="project" value="TreeGrafter"/>
</dbReference>
<gene>
    <name evidence="2" type="ORF">G8E03_10365</name>
</gene>
<name>A0A6G7VMQ2_9RHOB</name>
<organism evidence="2 3">
    <name type="scientific">Pontivivens nitratireducens</name>
    <dbReference type="NCBI Taxonomy" id="2758038"/>
    <lineage>
        <taxon>Bacteria</taxon>
        <taxon>Pseudomonadati</taxon>
        <taxon>Pseudomonadota</taxon>
        <taxon>Alphaproteobacteria</taxon>
        <taxon>Rhodobacterales</taxon>
        <taxon>Paracoccaceae</taxon>
        <taxon>Pontivivens</taxon>
    </lineage>
</organism>
<protein>
    <submittedName>
        <fullName evidence="2">Rrf2 family transcriptional regulator</fullName>
    </submittedName>
</protein>
<dbReference type="PANTHER" id="PTHR33221">
    <property type="entry name" value="WINGED HELIX-TURN-HELIX TRANSCRIPTIONAL REGULATOR, RRF2 FAMILY"/>
    <property type="match status" value="1"/>
</dbReference>
<proteinExistence type="predicted"/>
<dbReference type="Proteomes" id="UP000500791">
    <property type="component" value="Chromosome"/>
</dbReference>
<dbReference type="PROSITE" id="PS01332">
    <property type="entry name" value="HTH_RRF2_1"/>
    <property type="match status" value="1"/>
</dbReference>
<dbReference type="InterPro" id="IPR036390">
    <property type="entry name" value="WH_DNA-bd_sf"/>
</dbReference>
<dbReference type="InterPro" id="IPR036388">
    <property type="entry name" value="WH-like_DNA-bd_sf"/>
</dbReference>
<dbReference type="AlphaFoldDB" id="A0A6G7VMQ2"/>
<sequence length="152" mass="16355">MKLSTKGRYAMIALADLAAQPADDLITLSEISVRQDISLAYLEQLFVKLRRAGLVESVRGPGGGYRLALDAEKIRVSEILAAVDETMSALSRGAGVSGASGDTQAQILTDKLWEQLSAHVYVFLHQTRLSDITSDQMAPCPAVPAILQLVDE</sequence>
<dbReference type="InterPro" id="IPR030489">
    <property type="entry name" value="TR_Rrf2-type_CS"/>
</dbReference>
<reference evidence="2 3" key="1">
    <citation type="submission" date="2020-03" db="EMBL/GenBank/DDBJ databases">
        <title>Complete genome sequence of Monaibacterium sp. ALG8 with diverse plasmids.</title>
        <authorList>
            <person name="Sun C."/>
        </authorList>
    </citation>
    <scope>NUCLEOTIDE SEQUENCE [LARGE SCALE GENOMIC DNA]</scope>
    <source>
        <strain evidence="2 3">ALG8</strain>
    </source>
</reference>
<dbReference type="PANTHER" id="PTHR33221:SF5">
    <property type="entry name" value="HTH-TYPE TRANSCRIPTIONAL REGULATOR ISCR"/>
    <property type="match status" value="1"/>
</dbReference>
<dbReference type="SUPFAM" id="SSF46785">
    <property type="entry name" value="Winged helix' DNA-binding domain"/>
    <property type="match status" value="1"/>
</dbReference>
<dbReference type="Pfam" id="PF02082">
    <property type="entry name" value="Rrf2"/>
    <property type="match status" value="1"/>
</dbReference>
<dbReference type="GO" id="GO:0003677">
    <property type="term" value="F:DNA binding"/>
    <property type="evidence" value="ECO:0007669"/>
    <property type="project" value="UniProtKB-KW"/>
</dbReference>